<protein>
    <submittedName>
        <fullName evidence="3">LCP family protein required for cell wall assembly</fullName>
    </submittedName>
</protein>
<evidence type="ECO:0000313" key="4">
    <source>
        <dbReference type="Proteomes" id="UP001549106"/>
    </source>
</evidence>
<sequence length="337" mass="38033">MLTKKRSRYRKKKAAYILTGCAVLIVAAVFGAGIWKKQTASPHLKKSENSVSMDQQEDGITYKGKTYTYNDHLSNFLFMGIDTRGEVENQETDNTGQADAIFLVSMDRVTEQIHVISIPRDTITEIEVFTVGGKSLGKMENHINLQFAQGDGKREICELMEDAVSDLFGGIHIQSYCAVNMDAIPVMTEIAGNVEVTVPDNSLAEVNPEFTEGAEVVLTKDNVEQFVRYRDIDQTQSALVRQNRQKSFLQAYMKKAQEEYQKDASFVARLYDSLRSYMVTNMGNDIFVKFLTATEKNPPVTHTVPGEGVQGDYYDEFHVDQDGLQDLIYSVFYKEDK</sequence>
<dbReference type="PANTHER" id="PTHR33392:SF6">
    <property type="entry name" value="POLYISOPRENYL-TEICHOIC ACID--PEPTIDOGLYCAN TEICHOIC ACID TRANSFERASE TAGU"/>
    <property type="match status" value="1"/>
</dbReference>
<comment type="similarity">
    <text evidence="1">Belongs to the LytR/CpsA/Psr (LCP) family.</text>
</comment>
<reference evidence="3 4" key="1">
    <citation type="submission" date="2024-06" db="EMBL/GenBank/DDBJ databases">
        <title>Genomic Encyclopedia of Type Strains, Phase IV (KMG-IV): sequencing the most valuable type-strain genomes for metagenomic binning, comparative biology and taxonomic classification.</title>
        <authorList>
            <person name="Goeker M."/>
        </authorList>
    </citation>
    <scope>NUCLEOTIDE SEQUENCE [LARGE SCALE GENOMIC DNA]</scope>
    <source>
        <strain evidence="3 4">DSM 29492</strain>
    </source>
</reference>
<comment type="caution">
    <text evidence="3">The sequence shown here is derived from an EMBL/GenBank/DDBJ whole genome shotgun (WGS) entry which is preliminary data.</text>
</comment>
<evidence type="ECO:0000313" key="3">
    <source>
        <dbReference type="EMBL" id="MET3748791.1"/>
    </source>
</evidence>
<dbReference type="Gene3D" id="3.40.630.190">
    <property type="entry name" value="LCP protein"/>
    <property type="match status" value="1"/>
</dbReference>
<evidence type="ECO:0000259" key="2">
    <source>
        <dbReference type="Pfam" id="PF03816"/>
    </source>
</evidence>
<organism evidence="3 4">
    <name type="scientific">Blautia caecimuris</name>
    <dbReference type="NCBI Taxonomy" id="1796615"/>
    <lineage>
        <taxon>Bacteria</taxon>
        <taxon>Bacillati</taxon>
        <taxon>Bacillota</taxon>
        <taxon>Clostridia</taxon>
        <taxon>Lachnospirales</taxon>
        <taxon>Lachnospiraceae</taxon>
        <taxon>Blautia</taxon>
    </lineage>
</organism>
<feature type="domain" description="Cell envelope-related transcriptional attenuator" evidence="2">
    <location>
        <begin position="98"/>
        <end position="257"/>
    </location>
</feature>
<evidence type="ECO:0000256" key="1">
    <source>
        <dbReference type="ARBA" id="ARBA00006068"/>
    </source>
</evidence>
<dbReference type="InterPro" id="IPR050922">
    <property type="entry name" value="LytR/CpsA/Psr_CW_biosynth"/>
</dbReference>
<name>A0ABV2LX51_9FIRM</name>
<dbReference type="Pfam" id="PF03816">
    <property type="entry name" value="LytR_cpsA_psr"/>
    <property type="match status" value="1"/>
</dbReference>
<dbReference type="Proteomes" id="UP001549106">
    <property type="component" value="Unassembled WGS sequence"/>
</dbReference>
<dbReference type="NCBIfam" id="TIGR00350">
    <property type="entry name" value="lytR_cpsA_psr"/>
    <property type="match status" value="1"/>
</dbReference>
<dbReference type="PANTHER" id="PTHR33392">
    <property type="entry name" value="POLYISOPRENYL-TEICHOIC ACID--PEPTIDOGLYCAN TEICHOIC ACID TRANSFERASE TAGU"/>
    <property type="match status" value="1"/>
</dbReference>
<gene>
    <name evidence="3" type="ORF">ABID24_000007</name>
</gene>
<proteinExistence type="inferred from homology"/>
<keyword evidence="4" id="KW-1185">Reference proteome</keyword>
<dbReference type="InterPro" id="IPR004474">
    <property type="entry name" value="LytR_CpsA_psr"/>
</dbReference>
<dbReference type="EMBL" id="JBEPMJ010000001">
    <property type="protein sequence ID" value="MET3748791.1"/>
    <property type="molecule type" value="Genomic_DNA"/>
</dbReference>
<accession>A0ABV2LX51</accession>
<dbReference type="RefSeq" id="WP_257463643.1">
    <property type="nucleotide sequence ID" value="NZ_JANJZT010000001.1"/>
</dbReference>